<dbReference type="Proteomes" id="UP000019364">
    <property type="component" value="Unassembled WGS sequence"/>
</dbReference>
<dbReference type="InterPro" id="IPR022385">
    <property type="entry name" value="Rhs_assc_core"/>
</dbReference>
<keyword evidence="2" id="KW-0732">Signal</keyword>
<evidence type="ECO:0000313" key="6">
    <source>
        <dbReference type="Proteomes" id="UP000019364"/>
    </source>
</evidence>
<name>W7YU93_9BACL</name>
<evidence type="ECO:0000313" key="5">
    <source>
        <dbReference type="EMBL" id="GAF08141.1"/>
    </source>
</evidence>
<dbReference type="InterPro" id="IPR056823">
    <property type="entry name" value="TEN-like_YD-shell"/>
</dbReference>
<dbReference type="PANTHER" id="PTHR32305">
    <property type="match status" value="1"/>
</dbReference>
<evidence type="ECO:0000259" key="3">
    <source>
        <dbReference type="Pfam" id="PF20148"/>
    </source>
</evidence>
<dbReference type="eggNOG" id="COG3209">
    <property type="taxonomic scope" value="Bacteria"/>
</dbReference>
<dbReference type="NCBIfam" id="TIGR03696">
    <property type="entry name" value="Rhs_assc_core"/>
    <property type="match status" value="1"/>
</dbReference>
<dbReference type="OrthoDB" id="41445at2"/>
<reference evidence="5 6" key="1">
    <citation type="journal article" date="2014" name="Genome Announc.">
        <title>Draft Genome Sequence of Paenibacillus pini JCM 16418T, Isolated from the Rhizosphere of Pine Tree.</title>
        <authorList>
            <person name="Yuki M."/>
            <person name="Oshima K."/>
            <person name="Suda W."/>
            <person name="Oshida Y."/>
            <person name="Kitamura K."/>
            <person name="Iida Y."/>
            <person name="Hattori M."/>
            <person name="Ohkuma M."/>
        </authorList>
    </citation>
    <scope>NUCLEOTIDE SEQUENCE [LARGE SCALE GENOMIC DNA]</scope>
    <source>
        <strain evidence="5 6">JCM 16418</strain>
    </source>
</reference>
<feature type="domain" description="DUF6531" evidence="3">
    <location>
        <begin position="68"/>
        <end position="107"/>
    </location>
</feature>
<dbReference type="RefSeq" id="WP_036648245.1">
    <property type="nucleotide sequence ID" value="NZ_BAVZ01000005.1"/>
</dbReference>
<feature type="domain" description="Teneurin-like YD-shell" evidence="4">
    <location>
        <begin position="962"/>
        <end position="1088"/>
    </location>
</feature>
<dbReference type="InterPro" id="IPR050708">
    <property type="entry name" value="T6SS_VgrG/RHS"/>
</dbReference>
<sequence length="1724" mass="195201">MRKIWIYFRNITLALIIFVMGSQLNQSTAHAAVDTNVLEKVLNGLVTPKLVNGSNKPQLSDRNQTNEVIDPATGTLSLNETDLSLPGKDGLNLNLARYYNSSQAEVGTKRVSVTSSTSQLQGYGSGYYLTILYYNNSTRNYETYVPGYYSTYNQAYEQSRYYDKQDSNGRSFVSYSIDYKDVLYTQITYTTTTTVYPDENSYSRLRYDLGGGWSFAFPSLQIEGGYVHYHNGSGGAYVVKFDGSNRGTLEDYGRTDVALLYDSGYSNGQMNSTYVFVDETQNKTYFGSDGRLLGVRDLLGNEIKFTHINRNMNGRTYPVISNIVDTIGRNISFNYETKLNDPNFDTQNMTENITVTVTHPSTNEKITLTYAKKREGVSKFENGNLISKWYEPYLFSVKDTKGYSTYYDYYLASEKFDATSKYLNNSAGTAVYLLKYAMYPHSTSFYQYNSPVTRNWGADGAYQGFQVSNRWDSLNIYEYDKPNPQIAGRGLYNGRDYTYFGDVTGYPTYYSEESIPESYRFGSEVVNNDQVRTKYTFNGKKQLLTTEQTAKNGEKSVETVQSYDSNFKYKPTRIENKTISGSRENNLYTLYQYYNWGDIQTQTQPLTSSQLNNTNQLKENTMSYEYDPTLKLPTKKQFYQNASALLTETFTYDTQGRLKTSQNANGEITTVNYSTSASGKTEEVTKQLENGKTAKSISFYSQTSYQLFPTSVKNVYTNDSGLLIESENKQTYNVLLGVVTSTTDADNKTIQYQYDAYGRLAKTIYPVTNNQSGQLYQVEDVIDYQDQTVDNSPNYFDSENKYLITTRVDGYTKTTRRSDNAVSYDNVTHSFYDGFGNLVLQGQFDGVKNSELVMAQYHYDIMARPEYVVDTKGNTSTVKYDTWGRAFETIDPFGNLYRSDVDIIDRSNTSYLVAANDISTFRSNPTNNLKKNVLQSYSDAWGREVTRKAYPNWPSMNVVVEGNYEYDDLSNMIGYTDPNRRRTSYAYDKLNRLISTTDPLNQTTSYAYNTLGNLKSTTQSDGASTWVTAKDYDETGFLKSNADANNSKDIFTRNVLGQISTRKDANNNLINYVYDETGRTIIKNVNNTQLKNEYQFRPFGPAVQREYRNGSNIKNVVNDYDILGNQKYKRVVYNAVDATVLHQYDYQSRLLNVTDPFNFMTQYAYDKTRINRVQTNGLSVMNTSDSNNAKYEYEADGKLKSVTYPTLSNGIVIKSENSYDSIGRLLKVTNRKGTEILSEFQYSYDNNGNILSVTDKTGTTSYQYDVLNRLTKTTRPTGQAISYTYDVRGNRSTVASADLVQSYSDITATYNEWDQLKTSTNNGITTNYDYELQGLRLTKNTDSSSTNYAYNNSGQIISESNASNQVTANYVWGPDRLLAKKDVAASQNYYYIYNGHGDVVQIIDASGQVTNKYQYDEWGNILTQEEKVPNSFKYAGEYQDEETGYYYLRSRYYDPSDGRFISKDSYEGQISNPLSMNQYTYVHNNPLRYFDPSGHRIDNDKNLTKVDQKLIDQYTNDFNNAKKAGNKTAMQIAHNNAVNVRLGSGNYEQVRKTDYTTGKFTDITVHSGSAREDWLSTSLAVPALAAGIFYAPIVAPTVFATADVATMGTTLSTGTVIAAQAINTSSKVVTLYRSMNESELVGIAKTNAFDDGFNMSGKWFATNFEDASKWGAVMGGNPRIVSMTIPKSMLESAYYSKKLDNIGPAYYFELDLLNSGFGKVTVVK</sequence>
<evidence type="ECO:0000256" key="2">
    <source>
        <dbReference type="SAM" id="SignalP"/>
    </source>
</evidence>
<dbReference type="PANTHER" id="PTHR32305:SF15">
    <property type="entry name" value="PROTEIN RHSA-RELATED"/>
    <property type="match status" value="1"/>
</dbReference>
<dbReference type="Pfam" id="PF05593">
    <property type="entry name" value="RHS_repeat"/>
    <property type="match status" value="1"/>
</dbReference>
<feature type="signal peptide" evidence="2">
    <location>
        <begin position="1"/>
        <end position="31"/>
    </location>
</feature>
<proteinExistence type="predicted"/>
<feature type="domain" description="Teneurin-like YD-shell" evidence="4">
    <location>
        <begin position="1216"/>
        <end position="1486"/>
    </location>
</feature>
<comment type="caution">
    <text evidence="5">The sequence shown here is derived from an EMBL/GenBank/DDBJ whole genome shotgun (WGS) entry which is preliminary data.</text>
</comment>
<dbReference type="InterPro" id="IPR006530">
    <property type="entry name" value="YD"/>
</dbReference>
<accession>W7YU93</accession>
<keyword evidence="6" id="KW-1185">Reference proteome</keyword>
<dbReference type="STRING" id="1236976.JCM16418_2179"/>
<dbReference type="Gene3D" id="2.180.10.10">
    <property type="entry name" value="RHS repeat-associated core"/>
    <property type="match status" value="1"/>
</dbReference>
<evidence type="ECO:0000256" key="1">
    <source>
        <dbReference type="ARBA" id="ARBA00022737"/>
    </source>
</evidence>
<dbReference type="InterPro" id="IPR045351">
    <property type="entry name" value="DUF6531"/>
</dbReference>
<keyword evidence="1" id="KW-0677">Repeat</keyword>
<protein>
    <submittedName>
        <fullName evidence="5">Rhs family protein</fullName>
    </submittedName>
</protein>
<dbReference type="Pfam" id="PF25023">
    <property type="entry name" value="TEN_YD-shell"/>
    <property type="match status" value="2"/>
</dbReference>
<feature type="chain" id="PRO_5004904724" evidence="2">
    <location>
        <begin position="32"/>
        <end position="1724"/>
    </location>
</feature>
<organism evidence="5 6">
    <name type="scientific">Paenibacillus pini JCM 16418</name>
    <dbReference type="NCBI Taxonomy" id="1236976"/>
    <lineage>
        <taxon>Bacteria</taxon>
        <taxon>Bacillati</taxon>
        <taxon>Bacillota</taxon>
        <taxon>Bacilli</taxon>
        <taxon>Bacillales</taxon>
        <taxon>Paenibacillaceae</taxon>
        <taxon>Paenibacillus</taxon>
    </lineage>
</organism>
<dbReference type="EMBL" id="BAVZ01000005">
    <property type="protein sequence ID" value="GAF08141.1"/>
    <property type="molecule type" value="Genomic_DNA"/>
</dbReference>
<dbReference type="Pfam" id="PF20148">
    <property type="entry name" value="DUF6531"/>
    <property type="match status" value="1"/>
</dbReference>
<gene>
    <name evidence="5" type="ORF">JCM16418_2179</name>
</gene>
<dbReference type="InterPro" id="IPR031325">
    <property type="entry name" value="RHS_repeat"/>
</dbReference>
<evidence type="ECO:0000259" key="4">
    <source>
        <dbReference type="Pfam" id="PF25023"/>
    </source>
</evidence>
<dbReference type="NCBIfam" id="TIGR01643">
    <property type="entry name" value="YD_repeat_2x"/>
    <property type="match status" value="5"/>
</dbReference>